<dbReference type="EMBL" id="CAJPIZ010020596">
    <property type="protein sequence ID" value="CAG2117348.1"/>
    <property type="molecule type" value="Genomic_DNA"/>
</dbReference>
<dbReference type="InterPro" id="IPR037862">
    <property type="entry name" value="PLC-beta_PH"/>
</dbReference>
<dbReference type="SUPFAM" id="SSF50729">
    <property type="entry name" value="PH domain-like"/>
    <property type="match status" value="1"/>
</dbReference>
<feature type="domain" description="PLC-beta PH" evidence="1">
    <location>
        <begin position="13"/>
        <end position="58"/>
    </location>
</feature>
<proteinExistence type="predicted"/>
<evidence type="ECO:0000313" key="2">
    <source>
        <dbReference type="EMBL" id="CAD7638253.1"/>
    </source>
</evidence>
<sequence>MTKAYEFNWQRAVPEPLLEGNIFHMWEEEKGEIVYEPNATFKVDEYGFFIYWKSEGRVSDLTIENLF</sequence>
<evidence type="ECO:0000259" key="1">
    <source>
        <dbReference type="Pfam" id="PF17787"/>
    </source>
</evidence>
<dbReference type="Pfam" id="PF17787">
    <property type="entry name" value="PH_14"/>
    <property type="match status" value="1"/>
</dbReference>
<organism evidence="2">
    <name type="scientific">Medioppia subpectinata</name>
    <dbReference type="NCBI Taxonomy" id="1979941"/>
    <lineage>
        <taxon>Eukaryota</taxon>
        <taxon>Metazoa</taxon>
        <taxon>Ecdysozoa</taxon>
        <taxon>Arthropoda</taxon>
        <taxon>Chelicerata</taxon>
        <taxon>Arachnida</taxon>
        <taxon>Acari</taxon>
        <taxon>Acariformes</taxon>
        <taxon>Sarcoptiformes</taxon>
        <taxon>Oribatida</taxon>
        <taxon>Brachypylina</taxon>
        <taxon>Oppioidea</taxon>
        <taxon>Oppiidae</taxon>
        <taxon>Medioppia</taxon>
    </lineage>
</organism>
<dbReference type="OrthoDB" id="269822at2759"/>
<keyword evidence="3" id="KW-1185">Reference proteome</keyword>
<dbReference type="Gene3D" id="2.30.29.240">
    <property type="match status" value="1"/>
</dbReference>
<dbReference type="EMBL" id="OC875171">
    <property type="protein sequence ID" value="CAD7638253.1"/>
    <property type="molecule type" value="Genomic_DNA"/>
</dbReference>
<reference evidence="2" key="1">
    <citation type="submission" date="2020-11" db="EMBL/GenBank/DDBJ databases">
        <authorList>
            <person name="Tran Van P."/>
        </authorList>
    </citation>
    <scope>NUCLEOTIDE SEQUENCE</scope>
</reference>
<protein>
    <recommendedName>
        <fullName evidence="1">PLC-beta PH domain-containing protein</fullName>
    </recommendedName>
</protein>
<dbReference type="Proteomes" id="UP000759131">
    <property type="component" value="Unassembled WGS sequence"/>
</dbReference>
<accession>A0A7R9QA75</accession>
<evidence type="ECO:0000313" key="3">
    <source>
        <dbReference type="Proteomes" id="UP000759131"/>
    </source>
</evidence>
<name>A0A7R9QA75_9ACAR</name>
<dbReference type="AlphaFoldDB" id="A0A7R9QA75"/>
<gene>
    <name evidence="2" type="ORF">OSB1V03_LOCUS17301</name>
</gene>